<feature type="binding site" evidence="10">
    <location>
        <position position="503"/>
    </location>
    <ligand>
        <name>ATP</name>
        <dbReference type="ChEBI" id="CHEBI:30616"/>
    </ligand>
</feature>
<dbReference type="AlphaFoldDB" id="A0AAE0PQB0"/>
<reference evidence="14" key="1">
    <citation type="submission" date="2023-06" db="EMBL/GenBank/DDBJ databases">
        <title>Male Hemibagrus guttatus genome.</title>
        <authorList>
            <person name="Bian C."/>
        </authorList>
    </citation>
    <scope>NUCLEOTIDE SEQUENCE</scope>
    <source>
        <strain evidence="14">Male_cb2023</strain>
        <tissue evidence="14">Muscle</tissue>
    </source>
</reference>
<gene>
    <name evidence="14" type="ORF">QTP70_015256</name>
</gene>
<dbReference type="PROSITE" id="PS00108">
    <property type="entry name" value="PROTEIN_KINASE_ST"/>
    <property type="match status" value="2"/>
</dbReference>
<dbReference type="InterPro" id="IPR013106">
    <property type="entry name" value="Ig_V-set"/>
</dbReference>
<feature type="binding site" evidence="10">
    <location>
        <position position="28"/>
    </location>
    <ligand>
        <name>ATP</name>
        <dbReference type="ChEBI" id="CHEBI:30616"/>
    </ligand>
</feature>
<dbReference type="Gene3D" id="3.30.200.20">
    <property type="entry name" value="Phosphorylase Kinase, domain 1"/>
    <property type="match status" value="2"/>
</dbReference>
<dbReference type="PROSITE" id="PS50011">
    <property type="entry name" value="PROTEIN_KINASE_DOM"/>
    <property type="match status" value="2"/>
</dbReference>
<dbReference type="GO" id="GO:0004674">
    <property type="term" value="F:protein serine/threonine kinase activity"/>
    <property type="evidence" value="ECO:0007669"/>
    <property type="project" value="UniProtKB-KW"/>
</dbReference>
<dbReference type="PROSITE" id="PS50835">
    <property type="entry name" value="IG_LIKE"/>
    <property type="match status" value="1"/>
</dbReference>
<dbReference type="GO" id="GO:0005737">
    <property type="term" value="C:cytoplasm"/>
    <property type="evidence" value="ECO:0007669"/>
    <property type="project" value="TreeGrafter"/>
</dbReference>
<dbReference type="GO" id="GO:0005524">
    <property type="term" value="F:ATP binding"/>
    <property type="evidence" value="ECO:0007669"/>
    <property type="project" value="UniProtKB-UniRule"/>
</dbReference>
<dbReference type="EC" id="2.7.11.1" evidence="2"/>
<feature type="domain" description="Protein kinase" evidence="12">
    <location>
        <begin position="474"/>
        <end position="702"/>
    </location>
</feature>
<organism evidence="14 15">
    <name type="scientific">Hemibagrus guttatus</name>
    <dbReference type="NCBI Taxonomy" id="175788"/>
    <lineage>
        <taxon>Eukaryota</taxon>
        <taxon>Metazoa</taxon>
        <taxon>Chordata</taxon>
        <taxon>Craniata</taxon>
        <taxon>Vertebrata</taxon>
        <taxon>Euteleostomi</taxon>
        <taxon>Actinopterygii</taxon>
        <taxon>Neopterygii</taxon>
        <taxon>Teleostei</taxon>
        <taxon>Ostariophysi</taxon>
        <taxon>Siluriformes</taxon>
        <taxon>Bagridae</taxon>
        <taxon>Hemibagrus</taxon>
    </lineage>
</organism>
<dbReference type="Pfam" id="PF00069">
    <property type="entry name" value="Pkinase"/>
    <property type="match status" value="2"/>
</dbReference>
<comment type="similarity">
    <text evidence="1">Belongs to the protein kinase superfamily. CAMK Ser/Thr protein kinase family. PIM subfamily.</text>
</comment>
<dbReference type="EMBL" id="JAUCMX010000076">
    <property type="protein sequence ID" value="KAK3506259.1"/>
    <property type="molecule type" value="Genomic_DNA"/>
</dbReference>
<comment type="catalytic activity">
    <reaction evidence="9">
        <text>L-seryl-[protein] + ATP = O-phospho-L-seryl-[protein] + ADP + H(+)</text>
        <dbReference type="Rhea" id="RHEA:17989"/>
        <dbReference type="Rhea" id="RHEA-COMP:9863"/>
        <dbReference type="Rhea" id="RHEA-COMP:11604"/>
        <dbReference type="ChEBI" id="CHEBI:15378"/>
        <dbReference type="ChEBI" id="CHEBI:29999"/>
        <dbReference type="ChEBI" id="CHEBI:30616"/>
        <dbReference type="ChEBI" id="CHEBI:83421"/>
        <dbReference type="ChEBI" id="CHEBI:456216"/>
        <dbReference type="EC" id="2.7.11.1"/>
    </reaction>
</comment>
<evidence type="ECO:0000256" key="8">
    <source>
        <dbReference type="ARBA" id="ARBA00047899"/>
    </source>
</evidence>
<feature type="domain" description="Protein kinase" evidence="12">
    <location>
        <begin position="1"/>
        <end position="328"/>
    </location>
</feature>
<evidence type="ECO:0000256" key="10">
    <source>
        <dbReference type="PROSITE-ProRule" id="PRU10141"/>
    </source>
</evidence>
<accession>A0AAE0PQB0</accession>
<keyword evidence="7 10" id="KW-0067">ATP-binding</keyword>
<sequence>MTEILGAGGFGCVFAGIRREDGLPVAIKYVSKMIPYGKLQLTGYGWLPIEIALMVLANAKPCTKILKILDWYEEPKRYVVILERPEPCVDLEEFCSMRGGRLTELEAHIVMFQLMAALQHCKSQGILHRDVKPENILIQTDTYHIKLFDFGCGDLIKHSYDEFAGVHCVELIQTGSTVLTPGQSLTLTCKVSGYSLTDSSYCTDWIRQPAGKTLEWIGVICGDDCYGQSLTSSASVVKRPGESVTLSCTVSGFSMSSYWMSWICQKPGQGLEWIGRIDGGTGTIFAQSLQGQFSITKDTNKNMLYLEVKSLKAEDTAVYYYSCSQTLIQSDPVIIKPDQSHKLTCTASGLYMSGYYMCWIRQAPGKGLEWLASVYSSSYIYYSSAVQGRFTISRDDSKPVKNTQHHHQIRRCAKRTIQAVSPPEHQGCEETDQPSNRTDTTEPPRKRRRIERSPEKPANQPIKHLSKSHWTQAYVEGELLGAGGFGYVFAGICREDGLPVAIKYVSKMMPYGKLQLTGYGWLPIEIALMVLANAKPCTKILKILDWYEEPKRYVVILERPEPCVDLEEFCSMRGGRLTELEARIVMFQLMAALQHCKSQGILHRDVKPENILIQTDTYHIKLFDFGCGDLIKHSYDEFAGTRKYAPPEWFIQGQYRADPATVWSVGVTLYRLVCGCLPFETIEQTKIGFPFLPENLSQGKEL</sequence>
<feature type="domain" description="Ig-like" evidence="13">
    <location>
        <begin position="182"/>
        <end position="261"/>
    </location>
</feature>
<evidence type="ECO:0000256" key="1">
    <source>
        <dbReference type="ARBA" id="ARBA00005505"/>
    </source>
</evidence>
<comment type="caution">
    <text evidence="14">The sequence shown here is derived from an EMBL/GenBank/DDBJ whole genome shotgun (WGS) entry which is preliminary data.</text>
</comment>
<evidence type="ECO:0000259" key="13">
    <source>
        <dbReference type="PROSITE" id="PS50835"/>
    </source>
</evidence>
<proteinExistence type="inferred from homology"/>
<keyword evidence="3" id="KW-0723">Serine/threonine-protein kinase</keyword>
<keyword evidence="5 10" id="KW-0547">Nucleotide-binding</keyword>
<dbReference type="FunFam" id="2.60.40.10:FF:001594">
    <property type="entry name" value="Immunoglobulin heavy variable 9-4"/>
    <property type="match status" value="1"/>
</dbReference>
<dbReference type="InterPro" id="IPR017441">
    <property type="entry name" value="Protein_kinase_ATP_BS"/>
</dbReference>
<dbReference type="SUPFAM" id="SSF48726">
    <property type="entry name" value="Immunoglobulin"/>
    <property type="match status" value="3"/>
</dbReference>
<dbReference type="InterPro" id="IPR000719">
    <property type="entry name" value="Prot_kinase_dom"/>
</dbReference>
<dbReference type="Gene3D" id="2.60.40.10">
    <property type="entry name" value="Immunoglobulins"/>
    <property type="match status" value="3"/>
</dbReference>
<dbReference type="InterPro" id="IPR051138">
    <property type="entry name" value="PIM_Ser/Thr_kinase"/>
</dbReference>
<dbReference type="PANTHER" id="PTHR22984:SF11">
    <property type="entry name" value="AURORA KINASE-RELATED"/>
    <property type="match status" value="1"/>
</dbReference>
<evidence type="ECO:0000256" key="9">
    <source>
        <dbReference type="ARBA" id="ARBA00048679"/>
    </source>
</evidence>
<dbReference type="PROSITE" id="PS00107">
    <property type="entry name" value="PROTEIN_KINASE_ATP"/>
    <property type="match status" value="2"/>
</dbReference>
<dbReference type="InterPro" id="IPR013783">
    <property type="entry name" value="Ig-like_fold"/>
</dbReference>
<feature type="region of interest" description="Disordered" evidence="11">
    <location>
        <begin position="417"/>
        <end position="464"/>
    </location>
</feature>
<evidence type="ECO:0000256" key="2">
    <source>
        <dbReference type="ARBA" id="ARBA00012513"/>
    </source>
</evidence>
<dbReference type="InterPro" id="IPR007110">
    <property type="entry name" value="Ig-like_dom"/>
</dbReference>
<comment type="catalytic activity">
    <reaction evidence="8">
        <text>L-threonyl-[protein] + ATP = O-phospho-L-threonyl-[protein] + ADP + H(+)</text>
        <dbReference type="Rhea" id="RHEA:46608"/>
        <dbReference type="Rhea" id="RHEA-COMP:11060"/>
        <dbReference type="Rhea" id="RHEA-COMP:11605"/>
        <dbReference type="ChEBI" id="CHEBI:15378"/>
        <dbReference type="ChEBI" id="CHEBI:30013"/>
        <dbReference type="ChEBI" id="CHEBI:30616"/>
        <dbReference type="ChEBI" id="CHEBI:61977"/>
        <dbReference type="ChEBI" id="CHEBI:456216"/>
        <dbReference type="EC" id="2.7.11.1"/>
    </reaction>
</comment>
<evidence type="ECO:0000256" key="3">
    <source>
        <dbReference type="ARBA" id="ARBA00022527"/>
    </source>
</evidence>
<evidence type="ECO:0000259" key="12">
    <source>
        <dbReference type="PROSITE" id="PS50011"/>
    </source>
</evidence>
<evidence type="ECO:0000256" key="7">
    <source>
        <dbReference type="ARBA" id="ARBA00022840"/>
    </source>
</evidence>
<name>A0AAE0PQB0_9TELE</name>
<dbReference type="SMART" id="SM00220">
    <property type="entry name" value="S_TKc"/>
    <property type="match status" value="2"/>
</dbReference>
<dbReference type="InterPro" id="IPR008271">
    <property type="entry name" value="Ser/Thr_kinase_AS"/>
</dbReference>
<keyword evidence="15" id="KW-1185">Reference proteome</keyword>
<evidence type="ECO:0000256" key="4">
    <source>
        <dbReference type="ARBA" id="ARBA00022679"/>
    </source>
</evidence>
<dbReference type="SMART" id="SM00406">
    <property type="entry name" value="IGv"/>
    <property type="match status" value="3"/>
</dbReference>
<dbReference type="InterPro" id="IPR011009">
    <property type="entry name" value="Kinase-like_dom_sf"/>
</dbReference>
<dbReference type="InterPro" id="IPR036179">
    <property type="entry name" value="Ig-like_dom_sf"/>
</dbReference>
<dbReference type="GO" id="GO:0007346">
    <property type="term" value="P:regulation of mitotic cell cycle"/>
    <property type="evidence" value="ECO:0007669"/>
    <property type="project" value="TreeGrafter"/>
</dbReference>
<evidence type="ECO:0000256" key="11">
    <source>
        <dbReference type="SAM" id="MobiDB-lite"/>
    </source>
</evidence>
<dbReference type="Gene3D" id="1.10.510.10">
    <property type="entry name" value="Transferase(Phosphotransferase) domain 1"/>
    <property type="match status" value="2"/>
</dbReference>
<protein>
    <recommendedName>
        <fullName evidence="2">non-specific serine/threonine protein kinase</fullName>
        <ecNumber evidence="2">2.7.11.1</ecNumber>
    </recommendedName>
</protein>
<keyword evidence="4" id="KW-0808">Transferase</keyword>
<dbReference type="Pfam" id="PF07686">
    <property type="entry name" value="V-set"/>
    <property type="match status" value="1"/>
</dbReference>
<dbReference type="GO" id="GO:0043066">
    <property type="term" value="P:negative regulation of apoptotic process"/>
    <property type="evidence" value="ECO:0007669"/>
    <property type="project" value="TreeGrafter"/>
</dbReference>
<dbReference type="PANTHER" id="PTHR22984">
    <property type="entry name" value="SERINE/THREONINE-PROTEIN KINASE PIM"/>
    <property type="match status" value="1"/>
</dbReference>
<dbReference type="SUPFAM" id="SSF56112">
    <property type="entry name" value="Protein kinase-like (PK-like)"/>
    <property type="match status" value="2"/>
</dbReference>
<evidence type="ECO:0000256" key="6">
    <source>
        <dbReference type="ARBA" id="ARBA00022777"/>
    </source>
</evidence>
<dbReference type="Proteomes" id="UP001274896">
    <property type="component" value="Unassembled WGS sequence"/>
</dbReference>
<keyword evidence="6" id="KW-0418">Kinase</keyword>
<evidence type="ECO:0000256" key="5">
    <source>
        <dbReference type="ARBA" id="ARBA00022741"/>
    </source>
</evidence>
<evidence type="ECO:0000313" key="15">
    <source>
        <dbReference type="Proteomes" id="UP001274896"/>
    </source>
</evidence>
<evidence type="ECO:0000313" key="14">
    <source>
        <dbReference type="EMBL" id="KAK3506259.1"/>
    </source>
</evidence>